<dbReference type="Proteomes" id="UP000501237">
    <property type="component" value="Chromosome"/>
</dbReference>
<dbReference type="Proteomes" id="UP001273935">
    <property type="component" value="Unassembled WGS sequence"/>
</dbReference>
<evidence type="ECO:0000313" key="6">
    <source>
        <dbReference type="Proteomes" id="UP000501237"/>
    </source>
</evidence>
<dbReference type="KEGG" id="poj:PtoMrB4_11230"/>
<dbReference type="RefSeq" id="WP_052807598.1">
    <property type="nucleotide sequence ID" value="NZ_AP022642.1"/>
</dbReference>
<proteinExistence type="predicted"/>
<dbReference type="Proteomes" id="UP000461288">
    <property type="component" value="Unassembled WGS sequence"/>
</dbReference>
<reference evidence="4 5" key="1">
    <citation type="submission" date="2019-12" db="EMBL/GenBank/DDBJ databases">
        <title>Draft genome sequence of Pseudomonas otitidis recovered from a chicken carcass.</title>
        <authorList>
            <person name="Vieira T.R."/>
            <person name="Oliviera E.F.C."/>
            <person name="Silva N.M.V."/>
            <person name="Sambrano G.E."/>
            <person name="Cibulski S.P."/>
            <person name="Cardoso M.R.I."/>
        </authorList>
    </citation>
    <scope>NUCLEOTIDE SEQUENCE [LARGE SCALE GENOMIC DNA]</scope>
    <source>
        <strain evidence="4 5">25_K</strain>
    </source>
</reference>
<keyword evidence="7" id="KW-1185">Reference proteome</keyword>
<sequence>MKRLSLALLLALLAGGAQALEQGERLAPWTLLDQYEKPYSLDNQLGLLLVARDMDGAKLVKAALDGKPKDFLEQRHAVFVADISRMPSVISKLFAVPAMQDYNYRVLLDRESRVAPRYEAPEGQVLVLTLRDGVLQGQKAFASAESLRAALDAVPPAP</sequence>
<reference evidence="2 6" key="2">
    <citation type="journal article" date="2020" name="Microbiol. Resour. Announc.">
        <title>Complete genome sequence of Pseudomonas otitidis strain MrB4, isolated from Lake Biwa in Japan.</title>
        <authorList>
            <person name="Miyazaki K."/>
            <person name="Hase E."/>
            <person name="Maruya T."/>
        </authorList>
    </citation>
    <scope>NUCLEOTIDE SEQUENCE [LARGE SCALE GENOMIC DNA]</scope>
    <source>
        <strain evidence="2 6">MrB4</strain>
    </source>
</reference>
<evidence type="ECO:0000313" key="2">
    <source>
        <dbReference type="EMBL" id="BCA27146.1"/>
    </source>
</evidence>
<dbReference type="GeneID" id="57396337"/>
<evidence type="ECO:0000313" key="5">
    <source>
        <dbReference type="Proteomes" id="UP000461288"/>
    </source>
</evidence>
<name>A0A1I0UQF9_9GAMM</name>
<protein>
    <submittedName>
        <fullName evidence="4">FAD/FMN-containing dehydrogenase</fullName>
    </submittedName>
</protein>
<accession>A0A1I0UQF9</accession>
<organism evidence="4 5">
    <name type="scientific">Metapseudomonas otitidis</name>
    <dbReference type="NCBI Taxonomy" id="319939"/>
    <lineage>
        <taxon>Bacteria</taxon>
        <taxon>Pseudomonadati</taxon>
        <taxon>Pseudomonadota</taxon>
        <taxon>Gammaproteobacteria</taxon>
        <taxon>Pseudomonadales</taxon>
        <taxon>Pseudomonadaceae</taxon>
        <taxon>Metapseudomonas</taxon>
    </lineage>
</organism>
<dbReference type="EMBL" id="WTFN01000037">
    <property type="protein sequence ID" value="MWK57490.1"/>
    <property type="molecule type" value="Genomic_DNA"/>
</dbReference>
<feature type="signal peptide" evidence="1">
    <location>
        <begin position="1"/>
        <end position="19"/>
    </location>
</feature>
<evidence type="ECO:0000313" key="4">
    <source>
        <dbReference type="EMBL" id="MWK57490.1"/>
    </source>
</evidence>
<evidence type="ECO:0000313" key="3">
    <source>
        <dbReference type="EMBL" id="MDV3438952.1"/>
    </source>
</evidence>
<evidence type="ECO:0000256" key="1">
    <source>
        <dbReference type="SAM" id="SignalP"/>
    </source>
</evidence>
<evidence type="ECO:0000313" key="7">
    <source>
        <dbReference type="Proteomes" id="UP001273935"/>
    </source>
</evidence>
<feature type="chain" id="PRO_5044559353" evidence="1">
    <location>
        <begin position="20"/>
        <end position="158"/>
    </location>
</feature>
<dbReference type="EMBL" id="AP022642">
    <property type="protein sequence ID" value="BCA27146.1"/>
    <property type="molecule type" value="Genomic_DNA"/>
</dbReference>
<keyword evidence="1" id="KW-0732">Signal</keyword>
<dbReference type="AlphaFoldDB" id="A0A1I0UQF9"/>
<gene>
    <name evidence="4" type="ORF">GO594_16020</name>
    <name evidence="2" type="ORF">PtoMrB4_11230</name>
    <name evidence="3" type="ORF">R0G64_05820</name>
</gene>
<reference evidence="3 7" key="3">
    <citation type="submission" date="2023-10" db="EMBL/GenBank/DDBJ databases">
        <title>Pseudomonas otitidis isolated from a paediatric patient with cystic fibrosis in Chile.</title>
        <authorList>
            <person name="Amsteins-Romero L."/>
            <person name="Opazo-Capurro A."/>
            <person name="Matus-Kohler M."/>
            <person name="Gonzalez-Rocha G."/>
        </authorList>
    </citation>
    <scope>NUCLEOTIDE SEQUENCE [LARGE SCALE GENOMIC DNA]</scope>
    <source>
        <strain evidence="3 7">P-714</strain>
    </source>
</reference>
<dbReference type="EMBL" id="JAWJUL010000015">
    <property type="protein sequence ID" value="MDV3438952.1"/>
    <property type="molecule type" value="Genomic_DNA"/>
</dbReference>
<dbReference type="STRING" id="319939.SAMN05216263_120117"/>